<sequence length="72" mass="8100">MRTTGLTLLTIGIAILAFSAFSMIFKEKDFKIGRVEFDDPNYKEISWVPVLGGLLFVTGSVVSIVYRKQEKI</sequence>
<keyword evidence="3" id="KW-1185">Reference proteome</keyword>
<evidence type="ECO:0000256" key="1">
    <source>
        <dbReference type="SAM" id="Phobius"/>
    </source>
</evidence>
<dbReference type="RefSeq" id="WP_252589724.1">
    <property type="nucleotide sequence ID" value="NZ_JAMWYS010000059.1"/>
</dbReference>
<keyword evidence="1" id="KW-0812">Transmembrane</keyword>
<dbReference type="AlphaFoldDB" id="A0A9X2F4P1"/>
<accession>A0A9X2F4P1</accession>
<protein>
    <submittedName>
        <fullName evidence="2">Uncharacterized protein</fullName>
    </submittedName>
</protein>
<comment type="caution">
    <text evidence="2">The sequence shown here is derived from an EMBL/GenBank/DDBJ whole genome shotgun (WGS) entry which is preliminary data.</text>
</comment>
<evidence type="ECO:0000313" key="3">
    <source>
        <dbReference type="Proteomes" id="UP001155182"/>
    </source>
</evidence>
<feature type="transmembrane region" description="Helical" evidence="1">
    <location>
        <begin position="46"/>
        <end position="66"/>
    </location>
</feature>
<dbReference type="Proteomes" id="UP001155182">
    <property type="component" value="Unassembled WGS sequence"/>
</dbReference>
<gene>
    <name evidence="2" type="ORF">NF867_17655</name>
</gene>
<name>A0A9X2F4P1_9SPHI</name>
<dbReference type="EMBL" id="JAMWYS010000059">
    <property type="protein sequence ID" value="MCO4294692.1"/>
    <property type="molecule type" value="Genomic_DNA"/>
</dbReference>
<keyword evidence="1" id="KW-0472">Membrane</keyword>
<evidence type="ECO:0000313" key="2">
    <source>
        <dbReference type="EMBL" id="MCO4294692.1"/>
    </source>
</evidence>
<keyword evidence="1" id="KW-1133">Transmembrane helix</keyword>
<proteinExistence type="predicted"/>
<organism evidence="2 3">
    <name type="scientific">Solitalea agri</name>
    <dbReference type="NCBI Taxonomy" id="2953739"/>
    <lineage>
        <taxon>Bacteria</taxon>
        <taxon>Pseudomonadati</taxon>
        <taxon>Bacteroidota</taxon>
        <taxon>Sphingobacteriia</taxon>
        <taxon>Sphingobacteriales</taxon>
        <taxon>Sphingobacteriaceae</taxon>
        <taxon>Solitalea</taxon>
    </lineage>
</organism>
<reference evidence="2" key="1">
    <citation type="submission" date="2022-06" db="EMBL/GenBank/DDBJ databases">
        <title>Solitalea sp. MAHUQ-68 isolated from rhizospheric soil.</title>
        <authorList>
            <person name="Huq M.A."/>
        </authorList>
    </citation>
    <scope>NUCLEOTIDE SEQUENCE</scope>
    <source>
        <strain evidence="2">MAHUQ-68</strain>
    </source>
</reference>